<comment type="catalytic activity">
    <reaction evidence="10">
        <text>2 a Fe(II)-siderophore + NADP(+) + H(+) = 2 a Fe(III)-siderophore + NADPH</text>
        <dbReference type="Rhea" id="RHEA:28795"/>
        <dbReference type="Rhea" id="RHEA-COMP:11342"/>
        <dbReference type="Rhea" id="RHEA-COMP:11344"/>
        <dbReference type="ChEBI" id="CHEBI:15378"/>
        <dbReference type="ChEBI" id="CHEBI:29033"/>
        <dbReference type="ChEBI" id="CHEBI:29034"/>
        <dbReference type="ChEBI" id="CHEBI:57783"/>
        <dbReference type="ChEBI" id="CHEBI:58349"/>
        <dbReference type="EC" id="1.16.1.9"/>
    </reaction>
</comment>
<dbReference type="OrthoDB" id="17725at2759"/>
<feature type="transmembrane region" description="Helical" evidence="11">
    <location>
        <begin position="242"/>
        <end position="263"/>
    </location>
</feature>
<keyword evidence="9" id="KW-0325">Glycoprotein</keyword>
<evidence type="ECO:0000256" key="8">
    <source>
        <dbReference type="ARBA" id="ARBA00023136"/>
    </source>
</evidence>
<keyword evidence="14" id="KW-1185">Reference proteome</keyword>
<feature type="transmembrane region" description="Helical" evidence="11">
    <location>
        <begin position="297"/>
        <end position="314"/>
    </location>
</feature>
<evidence type="ECO:0000256" key="7">
    <source>
        <dbReference type="ARBA" id="ARBA00023065"/>
    </source>
</evidence>
<dbReference type="Pfam" id="PF08022">
    <property type="entry name" value="FAD_binding_8"/>
    <property type="match status" value="1"/>
</dbReference>
<evidence type="ECO:0000256" key="2">
    <source>
        <dbReference type="ARBA" id="ARBA00012668"/>
    </source>
</evidence>
<protein>
    <recommendedName>
        <fullName evidence="2">ferric-chelate reductase (NADPH)</fullName>
        <ecNumber evidence="2">1.16.1.9</ecNumber>
    </recommendedName>
</protein>
<feature type="transmembrane region" description="Helical" evidence="11">
    <location>
        <begin position="146"/>
        <end position="167"/>
    </location>
</feature>
<dbReference type="Proteomes" id="UP000037035">
    <property type="component" value="Unassembled WGS sequence"/>
</dbReference>
<dbReference type="InterPro" id="IPR039261">
    <property type="entry name" value="FNR_nucleotide-bd"/>
</dbReference>
<feature type="transmembrane region" description="Helical" evidence="11">
    <location>
        <begin position="217"/>
        <end position="235"/>
    </location>
</feature>
<keyword evidence="5 11" id="KW-0812">Transmembrane</keyword>
<dbReference type="GO" id="GO:0052851">
    <property type="term" value="F:ferric-chelate reductase (NADPH) activity"/>
    <property type="evidence" value="ECO:0007669"/>
    <property type="project" value="UniProtKB-EC"/>
</dbReference>
<dbReference type="VEuPathDB" id="FungiDB:VP01_30g10"/>
<comment type="caution">
    <text evidence="13">The sequence shown here is derived from an EMBL/GenBank/DDBJ whole genome shotgun (WGS) entry which is preliminary data.</text>
</comment>
<gene>
    <name evidence="13" type="ORF">VP01_30g10</name>
</gene>
<dbReference type="AlphaFoldDB" id="A0A0L6V0A5"/>
<organism evidence="13 14">
    <name type="scientific">Puccinia sorghi</name>
    <dbReference type="NCBI Taxonomy" id="27349"/>
    <lineage>
        <taxon>Eukaryota</taxon>
        <taxon>Fungi</taxon>
        <taxon>Dikarya</taxon>
        <taxon>Basidiomycota</taxon>
        <taxon>Pucciniomycotina</taxon>
        <taxon>Pucciniomycetes</taxon>
        <taxon>Pucciniales</taxon>
        <taxon>Pucciniaceae</taxon>
        <taxon>Puccinia</taxon>
    </lineage>
</organism>
<evidence type="ECO:0000259" key="12">
    <source>
        <dbReference type="PROSITE" id="PS51384"/>
    </source>
</evidence>
<dbReference type="SFLD" id="SFLDS00052">
    <property type="entry name" value="Ferric_Reductase_Domain"/>
    <property type="match status" value="1"/>
</dbReference>
<keyword evidence="6 11" id="KW-1133">Transmembrane helix</keyword>
<accession>A0A0L6V0A5</accession>
<dbReference type="InterPro" id="IPR051410">
    <property type="entry name" value="Ferric/Cupric_Reductase"/>
</dbReference>
<proteinExistence type="predicted"/>
<dbReference type="PANTHER" id="PTHR32361:SF9">
    <property type="entry name" value="FERRIC REDUCTASE TRANSMEMBRANE COMPONENT 3-RELATED"/>
    <property type="match status" value="1"/>
</dbReference>
<dbReference type="InterPro" id="IPR017927">
    <property type="entry name" value="FAD-bd_FR_type"/>
</dbReference>
<evidence type="ECO:0000256" key="9">
    <source>
        <dbReference type="ARBA" id="ARBA00023180"/>
    </source>
</evidence>
<dbReference type="InterPro" id="IPR013130">
    <property type="entry name" value="Fe3_Rdtase_TM_dom"/>
</dbReference>
<sequence>MRYKGDRGFRCGSTTLWSFGHLAHGAFSQYQAPDESAEASVVAAPSMAKMMEGQKIVNQWLASLDYHVLGLCVILGLLVGLMLMIRRGTRAFHCGWFLYGKSPEDTVLRQAHNITQHSKLSRPQLAVLRQIYGFTFLQNVPFMSTWTFGQLMLSSVFLGMVVILAGLSNPSPAQNPRRFGYLAAANIPFLVLFSMKNSPLALLGKGYEKVKYIDHCFSAHLNVIILASFFIFNFIHRFIGCVVIACALIHGVLMIPLWSQGMISNARAFYSGCFMGVMLLLVAITAIPVIRRKFYRAFYFVHVMGYMAVFVGGICHERALRPYMLSAISLHLLSSGWQVLKWRMLTATLTPLPGKITRVEINGIKTGWKAGHHVRLRVLGNFWHGLQAHPFTIASAPSTSGAETNSLILYVKAVGSFTTMLYAKAVTVDGFKDLVPLSRNNTVSNGSQAHVQLPSDILQDERKYSWVQSTETVYDHDKTPQLNATKLHKVALDLGLPDGVQVNVHVEGPYGGVGWHPLDEFQDVIICAGGSGISFLVAAVAELISRAKDGGKTQRALVIFTVRDWEVAKYFGQLVMKDMGEAATHGLALDVRFFVTGKVDAPIPLGDIKLRWHRPQLDLLVHEFLMDVPGDDQLGVFLGACGPSALIAQVRTSVALIDLKTAKRVGGITTHL</sequence>
<feature type="transmembrane region" description="Helical" evidence="11">
    <location>
        <begin position="179"/>
        <end position="197"/>
    </location>
</feature>
<dbReference type="EMBL" id="LAVV01008058">
    <property type="protein sequence ID" value="KNZ53917.1"/>
    <property type="molecule type" value="Genomic_DNA"/>
</dbReference>
<evidence type="ECO:0000256" key="5">
    <source>
        <dbReference type="ARBA" id="ARBA00022692"/>
    </source>
</evidence>
<evidence type="ECO:0000256" key="1">
    <source>
        <dbReference type="ARBA" id="ARBA00004651"/>
    </source>
</evidence>
<dbReference type="CDD" id="cd06186">
    <property type="entry name" value="NOX_Duox_like_FAD_NADP"/>
    <property type="match status" value="1"/>
</dbReference>
<dbReference type="InterPro" id="IPR017938">
    <property type="entry name" value="Riboflavin_synthase-like_b-brl"/>
</dbReference>
<dbReference type="SUPFAM" id="SSF52343">
    <property type="entry name" value="Ferredoxin reductase-like, C-terminal NADP-linked domain"/>
    <property type="match status" value="1"/>
</dbReference>
<evidence type="ECO:0000256" key="3">
    <source>
        <dbReference type="ARBA" id="ARBA00022448"/>
    </source>
</evidence>
<evidence type="ECO:0000256" key="4">
    <source>
        <dbReference type="ARBA" id="ARBA00022475"/>
    </source>
</evidence>
<keyword evidence="8 11" id="KW-0472">Membrane</keyword>
<comment type="subcellular location">
    <subcellularLocation>
        <location evidence="1">Cell membrane</location>
        <topology evidence="1">Multi-pass membrane protein</topology>
    </subcellularLocation>
</comment>
<evidence type="ECO:0000256" key="6">
    <source>
        <dbReference type="ARBA" id="ARBA00022989"/>
    </source>
</evidence>
<keyword evidence="4" id="KW-1003">Cell membrane</keyword>
<dbReference type="STRING" id="27349.A0A0L6V0A5"/>
<dbReference type="GO" id="GO:0006879">
    <property type="term" value="P:intracellular iron ion homeostasis"/>
    <property type="evidence" value="ECO:0007669"/>
    <property type="project" value="TreeGrafter"/>
</dbReference>
<feature type="domain" description="FAD-binding FR-type" evidence="12">
    <location>
        <begin position="320"/>
        <end position="454"/>
    </location>
</feature>
<evidence type="ECO:0000313" key="13">
    <source>
        <dbReference type="EMBL" id="KNZ53917.1"/>
    </source>
</evidence>
<evidence type="ECO:0000256" key="11">
    <source>
        <dbReference type="SAM" id="Phobius"/>
    </source>
</evidence>
<feature type="transmembrane region" description="Helical" evidence="11">
    <location>
        <begin position="269"/>
        <end position="290"/>
    </location>
</feature>
<dbReference type="Pfam" id="PF01794">
    <property type="entry name" value="Ferric_reduct"/>
    <property type="match status" value="1"/>
</dbReference>
<keyword evidence="3" id="KW-0813">Transport</keyword>
<name>A0A0L6V0A5_9BASI</name>
<dbReference type="PANTHER" id="PTHR32361">
    <property type="entry name" value="FERRIC/CUPRIC REDUCTASE TRANSMEMBRANE COMPONENT"/>
    <property type="match status" value="1"/>
</dbReference>
<dbReference type="SUPFAM" id="SSF63380">
    <property type="entry name" value="Riboflavin synthase domain-like"/>
    <property type="match status" value="1"/>
</dbReference>
<reference evidence="13 14" key="1">
    <citation type="submission" date="2015-08" db="EMBL/GenBank/DDBJ databases">
        <title>Next Generation Sequencing and Analysis of the Genome of Puccinia sorghi L Schw, the Causal Agent of Maize Common Rust.</title>
        <authorList>
            <person name="Rochi L."/>
            <person name="Burguener G."/>
            <person name="Darino M."/>
            <person name="Turjanski A."/>
            <person name="Kreff E."/>
            <person name="Dieguez M.J."/>
            <person name="Sacco F."/>
        </authorList>
    </citation>
    <scope>NUCLEOTIDE SEQUENCE [LARGE SCALE GENOMIC DNA]</scope>
    <source>
        <strain evidence="13 14">RO10H11247</strain>
    </source>
</reference>
<dbReference type="GO" id="GO:0005886">
    <property type="term" value="C:plasma membrane"/>
    <property type="evidence" value="ECO:0007669"/>
    <property type="project" value="UniProtKB-SubCell"/>
</dbReference>
<dbReference type="GO" id="GO:0006826">
    <property type="term" value="P:iron ion transport"/>
    <property type="evidence" value="ECO:0007669"/>
    <property type="project" value="TreeGrafter"/>
</dbReference>
<evidence type="ECO:0000313" key="14">
    <source>
        <dbReference type="Proteomes" id="UP000037035"/>
    </source>
</evidence>
<dbReference type="Gene3D" id="3.40.50.80">
    <property type="entry name" value="Nucleotide-binding domain of ferredoxin-NADP reductase (FNR) module"/>
    <property type="match status" value="1"/>
</dbReference>
<keyword evidence="7" id="KW-0406">Ion transport</keyword>
<dbReference type="PROSITE" id="PS51384">
    <property type="entry name" value="FAD_FR"/>
    <property type="match status" value="1"/>
</dbReference>
<dbReference type="GO" id="GO:0015677">
    <property type="term" value="P:copper ion import"/>
    <property type="evidence" value="ECO:0007669"/>
    <property type="project" value="TreeGrafter"/>
</dbReference>
<feature type="transmembrane region" description="Helical" evidence="11">
    <location>
        <begin position="64"/>
        <end position="85"/>
    </location>
</feature>
<dbReference type="InterPro" id="IPR013112">
    <property type="entry name" value="FAD-bd_8"/>
</dbReference>
<evidence type="ECO:0000256" key="10">
    <source>
        <dbReference type="ARBA" id="ARBA00048483"/>
    </source>
</evidence>
<dbReference type="EC" id="1.16.1.9" evidence="2"/>